<protein>
    <submittedName>
        <fullName evidence="7">Transcriptional regulator, TetR family</fullName>
    </submittedName>
</protein>
<evidence type="ECO:0000256" key="4">
    <source>
        <dbReference type="PROSITE-ProRule" id="PRU00335"/>
    </source>
</evidence>
<dbReference type="RefSeq" id="WP_012617550.1">
    <property type="nucleotide sequence ID" value="NC_011832.1"/>
</dbReference>
<dbReference type="Pfam" id="PF00440">
    <property type="entry name" value="TetR_N"/>
    <property type="match status" value="1"/>
</dbReference>
<keyword evidence="1" id="KW-0805">Transcription regulation</keyword>
<evidence type="ECO:0000256" key="2">
    <source>
        <dbReference type="ARBA" id="ARBA00023125"/>
    </source>
</evidence>
<feature type="region of interest" description="Disordered" evidence="5">
    <location>
        <begin position="1"/>
        <end position="27"/>
    </location>
</feature>
<dbReference type="InterPro" id="IPR001647">
    <property type="entry name" value="HTH_TetR"/>
</dbReference>
<dbReference type="GO" id="GO:0003700">
    <property type="term" value="F:DNA-binding transcription factor activity"/>
    <property type="evidence" value="ECO:0007669"/>
    <property type="project" value="TreeGrafter"/>
</dbReference>
<dbReference type="InterPro" id="IPR009057">
    <property type="entry name" value="Homeodomain-like_sf"/>
</dbReference>
<gene>
    <name evidence="7" type="ordered locus">Mpal_0873</name>
</gene>
<name>B8GGH6_METPE</name>
<evidence type="ECO:0000259" key="6">
    <source>
        <dbReference type="PROSITE" id="PS50977"/>
    </source>
</evidence>
<dbReference type="AlphaFoldDB" id="B8GGH6"/>
<dbReference type="InterPro" id="IPR036271">
    <property type="entry name" value="Tet_transcr_reg_TetR-rel_C_sf"/>
</dbReference>
<dbReference type="SUPFAM" id="SSF46689">
    <property type="entry name" value="Homeodomain-like"/>
    <property type="match status" value="1"/>
</dbReference>
<dbReference type="Gene3D" id="1.10.357.10">
    <property type="entry name" value="Tetracycline Repressor, domain 2"/>
    <property type="match status" value="1"/>
</dbReference>
<dbReference type="Gene3D" id="1.10.10.60">
    <property type="entry name" value="Homeodomain-like"/>
    <property type="match status" value="1"/>
</dbReference>
<dbReference type="EMBL" id="CP001338">
    <property type="protein sequence ID" value="ACL16231.1"/>
    <property type="molecule type" value="Genomic_DNA"/>
</dbReference>
<organism evidence="7 8">
    <name type="scientific">Methanosphaerula palustris (strain ATCC BAA-1556 / DSM 19958 / E1-9c)</name>
    <dbReference type="NCBI Taxonomy" id="521011"/>
    <lineage>
        <taxon>Archaea</taxon>
        <taxon>Methanobacteriati</taxon>
        <taxon>Methanobacteriota</taxon>
        <taxon>Stenosarchaea group</taxon>
        <taxon>Methanomicrobia</taxon>
        <taxon>Methanomicrobiales</taxon>
        <taxon>Methanoregulaceae</taxon>
        <taxon>Methanosphaerula</taxon>
    </lineage>
</organism>
<proteinExistence type="predicted"/>
<dbReference type="SUPFAM" id="SSF48498">
    <property type="entry name" value="Tetracyclin repressor-like, C-terminal domain"/>
    <property type="match status" value="1"/>
</dbReference>
<evidence type="ECO:0000256" key="3">
    <source>
        <dbReference type="ARBA" id="ARBA00023163"/>
    </source>
</evidence>
<keyword evidence="3" id="KW-0804">Transcription</keyword>
<dbReference type="InterPro" id="IPR050109">
    <property type="entry name" value="HTH-type_TetR-like_transc_reg"/>
</dbReference>
<dbReference type="eggNOG" id="arCOG02643">
    <property type="taxonomic scope" value="Archaea"/>
</dbReference>
<keyword evidence="8" id="KW-1185">Reference proteome</keyword>
<dbReference type="InterPro" id="IPR011075">
    <property type="entry name" value="TetR_C"/>
</dbReference>
<feature type="DNA-binding region" description="H-T-H motif" evidence="4">
    <location>
        <begin position="53"/>
        <end position="72"/>
    </location>
</feature>
<feature type="domain" description="HTH tetR-type" evidence="6">
    <location>
        <begin position="30"/>
        <end position="90"/>
    </location>
</feature>
<dbReference type="PANTHER" id="PTHR30055:SF148">
    <property type="entry name" value="TETR-FAMILY TRANSCRIPTIONAL REGULATOR"/>
    <property type="match status" value="1"/>
</dbReference>
<keyword evidence="2 4" id="KW-0238">DNA-binding</keyword>
<dbReference type="KEGG" id="mpl:Mpal_0873"/>
<dbReference type="STRING" id="521011.Mpal_0873"/>
<dbReference type="PANTHER" id="PTHR30055">
    <property type="entry name" value="HTH-TYPE TRANSCRIPTIONAL REGULATOR RUTR"/>
    <property type="match status" value="1"/>
</dbReference>
<sequence>MEEQKSDQISRPDRSTGDERRHTGNRRRGEILEAAILQAAWDELFDGGYTHLTMEGVAARARTNKAVLYRRWANKAKLVAAAISKHVPRPTGDVPDTGDLRNDVLILLHGIAQPLQIIGAETMHGLMVEYLDKDMISSFPQRMHPGTESRLTTAMMTILKNADTRGEVKLDTISPRVISLPAVLLQYEILTTHEPIADTTIDEIVDDIFLPLVRA</sequence>
<dbReference type="PROSITE" id="PS50977">
    <property type="entry name" value="HTH_TETR_2"/>
    <property type="match status" value="1"/>
</dbReference>
<evidence type="ECO:0000313" key="7">
    <source>
        <dbReference type="EMBL" id="ACL16231.1"/>
    </source>
</evidence>
<dbReference type="OrthoDB" id="135877at2157"/>
<evidence type="ECO:0000256" key="5">
    <source>
        <dbReference type="SAM" id="MobiDB-lite"/>
    </source>
</evidence>
<reference evidence="7 8" key="1">
    <citation type="journal article" date="2015" name="Genome Announc.">
        <title>Complete Genome Sequence of Methanosphaerula palustris E1-9CT, a Hydrogenotrophic Methanogen Isolated from a Minerotrophic Fen Peatland.</title>
        <authorList>
            <person name="Cadillo-Quiroz H."/>
            <person name="Browne P."/>
            <person name="Kyrpides N."/>
            <person name="Woyke T."/>
            <person name="Goodwin L."/>
            <person name="Detter C."/>
            <person name="Yavitt J.B."/>
            <person name="Zinder S.H."/>
        </authorList>
    </citation>
    <scope>NUCLEOTIDE SEQUENCE [LARGE SCALE GENOMIC DNA]</scope>
    <source>
        <strain evidence="8">ATCC BAA-1556 / DSM 19958 / E1-9c</strain>
    </source>
</reference>
<evidence type="ECO:0000256" key="1">
    <source>
        <dbReference type="ARBA" id="ARBA00023015"/>
    </source>
</evidence>
<dbReference type="GeneID" id="7272363"/>
<evidence type="ECO:0000313" key="8">
    <source>
        <dbReference type="Proteomes" id="UP000002457"/>
    </source>
</evidence>
<dbReference type="Pfam" id="PF16859">
    <property type="entry name" value="TetR_C_11"/>
    <property type="match status" value="1"/>
</dbReference>
<dbReference type="HOGENOM" id="CLU_069356_25_3_2"/>
<accession>B8GGH6</accession>
<dbReference type="GO" id="GO:0000976">
    <property type="term" value="F:transcription cis-regulatory region binding"/>
    <property type="evidence" value="ECO:0007669"/>
    <property type="project" value="TreeGrafter"/>
</dbReference>
<dbReference type="Proteomes" id="UP000002457">
    <property type="component" value="Chromosome"/>
</dbReference>